<keyword evidence="1" id="KW-0378">Hydrolase</keyword>
<dbReference type="Pfam" id="PF07859">
    <property type="entry name" value="Abhydrolase_3"/>
    <property type="match status" value="1"/>
</dbReference>
<evidence type="ECO:0000313" key="4">
    <source>
        <dbReference type="Proteomes" id="UP001143463"/>
    </source>
</evidence>
<protein>
    <submittedName>
        <fullName evidence="3">Lipase/esterase</fullName>
    </submittedName>
</protein>
<dbReference type="InterPro" id="IPR013094">
    <property type="entry name" value="AB_hydrolase_3"/>
</dbReference>
<keyword evidence="4" id="KW-1185">Reference proteome</keyword>
<organism evidence="3 4">
    <name type="scientific">Pseudonocardia halophobica</name>
    <dbReference type="NCBI Taxonomy" id="29401"/>
    <lineage>
        <taxon>Bacteria</taxon>
        <taxon>Bacillati</taxon>
        <taxon>Actinomycetota</taxon>
        <taxon>Actinomycetes</taxon>
        <taxon>Pseudonocardiales</taxon>
        <taxon>Pseudonocardiaceae</taxon>
        <taxon>Pseudonocardia</taxon>
    </lineage>
</organism>
<dbReference type="Gene3D" id="3.40.50.1820">
    <property type="entry name" value="alpha/beta hydrolase"/>
    <property type="match status" value="1"/>
</dbReference>
<sequence length="306" mass="31964">MPLDPAVAALLDGLARTGFRSFETVGVDATRQAVASFTTLQKPPREVAAVADVAYGPDPAHRARVYVPPGTGPFPVVVHAHGGGFVAGGLDVVDEPARALALDAAAVVVPVTYRRAPEARFPAAHDDVVAALRWTAKEISAHGGDPDRIAVMGDSAGANLAAAAVSRARDDGEPSVRSQVLLYPLVSPTADTASRREFAEGYLIHLDALAWFGAQYVRGAEDLTDPRLALDAGDLAGLPPTLVVTAEFDTLRDEGEAFAAQLREAGVPVTARRVDGLVHALYWASAAVPRSAEIHAAAVDHLRATL</sequence>
<dbReference type="InterPro" id="IPR050300">
    <property type="entry name" value="GDXG_lipolytic_enzyme"/>
</dbReference>
<dbReference type="PANTHER" id="PTHR48081">
    <property type="entry name" value="AB HYDROLASE SUPERFAMILY PROTEIN C4A8.06C"/>
    <property type="match status" value="1"/>
</dbReference>
<comment type="caution">
    <text evidence="3">The sequence shown here is derived from an EMBL/GenBank/DDBJ whole genome shotgun (WGS) entry which is preliminary data.</text>
</comment>
<evidence type="ECO:0000256" key="1">
    <source>
        <dbReference type="ARBA" id="ARBA00022801"/>
    </source>
</evidence>
<dbReference type="Proteomes" id="UP001143463">
    <property type="component" value="Unassembled WGS sequence"/>
</dbReference>
<gene>
    <name evidence="3" type="ORF">GCM10017577_31600</name>
</gene>
<dbReference type="RefSeq" id="WP_037045346.1">
    <property type="nucleotide sequence ID" value="NZ_BAAAUZ010000043.1"/>
</dbReference>
<reference evidence="3" key="2">
    <citation type="submission" date="2023-01" db="EMBL/GenBank/DDBJ databases">
        <authorList>
            <person name="Sun Q."/>
            <person name="Evtushenko L."/>
        </authorList>
    </citation>
    <scope>NUCLEOTIDE SEQUENCE</scope>
    <source>
        <strain evidence="3">VKM Ac-1069</strain>
    </source>
</reference>
<feature type="domain" description="Alpha/beta hydrolase fold-3" evidence="2">
    <location>
        <begin position="77"/>
        <end position="281"/>
    </location>
</feature>
<dbReference type="SUPFAM" id="SSF53474">
    <property type="entry name" value="alpha/beta-Hydrolases"/>
    <property type="match status" value="1"/>
</dbReference>
<evidence type="ECO:0000313" key="3">
    <source>
        <dbReference type="EMBL" id="GLL12019.1"/>
    </source>
</evidence>
<dbReference type="AlphaFoldDB" id="A0A9W6L4C5"/>
<name>A0A9W6L4C5_9PSEU</name>
<evidence type="ECO:0000259" key="2">
    <source>
        <dbReference type="Pfam" id="PF07859"/>
    </source>
</evidence>
<dbReference type="PANTHER" id="PTHR48081:SF8">
    <property type="entry name" value="ALPHA_BETA HYDROLASE FOLD-3 DOMAIN-CONTAINING PROTEIN-RELATED"/>
    <property type="match status" value="1"/>
</dbReference>
<dbReference type="GO" id="GO:0016787">
    <property type="term" value="F:hydrolase activity"/>
    <property type="evidence" value="ECO:0007669"/>
    <property type="project" value="UniProtKB-KW"/>
</dbReference>
<reference evidence="3" key="1">
    <citation type="journal article" date="2014" name="Int. J. Syst. Evol. Microbiol.">
        <title>Complete genome sequence of Corynebacterium casei LMG S-19264T (=DSM 44701T), isolated from a smear-ripened cheese.</title>
        <authorList>
            <consortium name="US DOE Joint Genome Institute (JGI-PGF)"/>
            <person name="Walter F."/>
            <person name="Albersmeier A."/>
            <person name="Kalinowski J."/>
            <person name="Ruckert C."/>
        </authorList>
    </citation>
    <scope>NUCLEOTIDE SEQUENCE</scope>
    <source>
        <strain evidence="3">VKM Ac-1069</strain>
    </source>
</reference>
<proteinExistence type="predicted"/>
<dbReference type="InterPro" id="IPR029058">
    <property type="entry name" value="AB_hydrolase_fold"/>
</dbReference>
<dbReference type="EMBL" id="BSFQ01000011">
    <property type="protein sequence ID" value="GLL12019.1"/>
    <property type="molecule type" value="Genomic_DNA"/>
</dbReference>
<accession>A0A9W6L4C5</accession>